<keyword evidence="6" id="KW-1185">Reference proteome</keyword>
<dbReference type="GO" id="GO:0005524">
    <property type="term" value="F:ATP binding"/>
    <property type="evidence" value="ECO:0007669"/>
    <property type="project" value="UniProtKB-KW"/>
</dbReference>
<dbReference type="PROSITE" id="PS50893">
    <property type="entry name" value="ABC_TRANSPORTER_2"/>
    <property type="match status" value="1"/>
</dbReference>
<dbReference type="InterPro" id="IPR051120">
    <property type="entry name" value="ABC_AA/LPS_Transport"/>
</dbReference>
<dbReference type="InterPro" id="IPR027417">
    <property type="entry name" value="P-loop_NTPase"/>
</dbReference>
<gene>
    <name evidence="5" type="ORF">E1I69_21265</name>
</gene>
<organism evidence="5 6">
    <name type="scientific">Bacillus timonensis</name>
    <dbReference type="NCBI Taxonomy" id="1033734"/>
    <lineage>
        <taxon>Bacteria</taxon>
        <taxon>Bacillati</taxon>
        <taxon>Bacillota</taxon>
        <taxon>Bacilli</taxon>
        <taxon>Bacillales</taxon>
        <taxon>Bacillaceae</taxon>
        <taxon>Bacillus</taxon>
    </lineage>
</organism>
<dbReference type="GO" id="GO:0042941">
    <property type="term" value="P:D-alanine transmembrane transport"/>
    <property type="evidence" value="ECO:0007669"/>
    <property type="project" value="TreeGrafter"/>
</dbReference>
<dbReference type="InterPro" id="IPR003593">
    <property type="entry name" value="AAA+_ATPase"/>
</dbReference>
<evidence type="ECO:0000313" key="5">
    <source>
        <dbReference type="EMBL" id="THE09736.1"/>
    </source>
</evidence>
<evidence type="ECO:0000313" key="6">
    <source>
        <dbReference type="Proteomes" id="UP000306477"/>
    </source>
</evidence>
<dbReference type="CDD" id="cd03219">
    <property type="entry name" value="ABC_Mj1267_LivG_branched"/>
    <property type="match status" value="1"/>
</dbReference>
<name>A0A4S3PL09_9BACI</name>
<dbReference type="GO" id="GO:0015808">
    <property type="term" value="P:L-alanine transport"/>
    <property type="evidence" value="ECO:0007669"/>
    <property type="project" value="TreeGrafter"/>
</dbReference>
<dbReference type="InterPro" id="IPR003439">
    <property type="entry name" value="ABC_transporter-like_ATP-bd"/>
</dbReference>
<comment type="caution">
    <text evidence="5">The sequence shown here is derived from an EMBL/GenBank/DDBJ whole genome shotgun (WGS) entry which is preliminary data.</text>
</comment>
<dbReference type="SUPFAM" id="SSF52540">
    <property type="entry name" value="P-loop containing nucleoside triphosphate hydrolases"/>
    <property type="match status" value="1"/>
</dbReference>
<dbReference type="OrthoDB" id="9805514at2"/>
<reference evidence="5 6" key="1">
    <citation type="journal article" date="2019" name="Indoor Air">
        <title>Impacts of indoor surface finishes on bacterial viability.</title>
        <authorList>
            <person name="Hu J."/>
            <person name="Maamar S.B."/>
            <person name="Glawe A.J."/>
            <person name="Gottel N."/>
            <person name="Gilbert J.A."/>
            <person name="Hartmann E.M."/>
        </authorList>
    </citation>
    <scope>NUCLEOTIDE SEQUENCE [LARGE SCALE GENOMIC DNA]</scope>
    <source>
        <strain evidence="5 6">AF060A6</strain>
    </source>
</reference>
<dbReference type="AlphaFoldDB" id="A0A4S3PL09"/>
<dbReference type="Proteomes" id="UP000306477">
    <property type="component" value="Unassembled WGS sequence"/>
</dbReference>
<dbReference type="RefSeq" id="WP_136381550.1">
    <property type="nucleotide sequence ID" value="NZ_SLUB01000065.1"/>
</dbReference>
<proteinExistence type="predicted"/>
<dbReference type="GO" id="GO:1903805">
    <property type="term" value="P:L-valine import across plasma membrane"/>
    <property type="evidence" value="ECO:0007669"/>
    <property type="project" value="TreeGrafter"/>
</dbReference>
<evidence type="ECO:0000256" key="1">
    <source>
        <dbReference type="ARBA" id="ARBA00022448"/>
    </source>
</evidence>
<keyword evidence="1" id="KW-0813">Transport</keyword>
<evidence type="ECO:0000256" key="3">
    <source>
        <dbReference type="ARBA" id="ARBA00022840"/>
    </source>
</evidence>
<dbReference type="EMBL" id="SLUB01000065">
    <property type="protein sequence ID" value="THE09736.1"/>
    <property type="molecule type" value="Genomic_DNA"/>
</dbReference>
<dbReference type="Pfam" id="PF12399">
    <property type="entry name" value="BCA_ABC_TP_C"/>
    <property type="match status" value="1"/>
</dbReference>
<dbReference type="GO" id="GO:1903806">
    <property type="term" value="P:L-isoleucine import across plasma membrane"/>
    <property type="evidence" value="ECO:0007669"/>
    <property type="project" value="TreeGrafter"/>
</dbReference>
<evidence type="ECO:0000259" key="4">
    <source>
        <dbReference type="PROSITE" id="PS50893"/>
    </source>
</evidence>
<accession>A0A4S3PL09</accession>
<dbReference type="Gene3D" id="3.40.50.300">
    <property type="entry name" value="P-loop containing nucleotide triphosphate hydrolases"/>
    <property type="match status" value="1"/>
</dbReference>
<protein>
    <submittedName>
        <fullName evidence="5">ABC transporter ATP-binding protein</fullName>
    </submittedName>
</protein>
<dbReference type="GO" id="GO:0015192">
    <property type="term" value="F:L-phenylalanine transmembrane transporter activity"/>
    <property type="evidence" value="ECO:0007669"/>
    <property type="project" value="TreeGrafter"/>
</dbReference>
<sequence>MTTILSIQHLSKHFGGLKVIEDITLEISVGERVGLIGPNGAGKTTFFNMIAGDLNPSGGTITYFGQDITKVPNYKRTVNGIVRTFQKNNLMFGLTVKENVLLVLQKMRKEHTQWWKSVSFKNYRALHEETDALLQEWNLEPYSEMKVQELSYGVQRQIEIVMAIAGKPKLLLLDEPTAGMSQVETDQIIELINKLPKEVTICMIEHDIDVLFGNMDRVIVLHTGKLIADGTPEAVRENEEVKEIYLGREEASHA</sequence>
<evidence type="ECO:0000256" key="2">
    <source>
        <dbReference type="ARBA" id="ARBA00022741"/>
    </source>
</evidence>
<dbReference type="GO" id="GO:0005886">
    <property type="term" value="C:plasma membrane"/>
    <property type="evidence" value="ECO:0007669"/>
    <property type="project" value="TreeGrafter"/>
</dbReference>
<feature type="domain" description="ABC transporter" evidence="4">
    <location>
        <begin position="5"/>
        <end position="248"/>
    </location>
</feature>
<dbReference type="PANTHER" id="PTHR45772">
    <property type="entry name" value="CONSERVED COMPONENT OF ABC TRANSPORTER FOR NATURAL AMINO ACIDS-RELATED"/>
    <property type="match status" value="1"/>
</dbReference>
<keyword evidence="2" id="KW-0547">Nucleotide-binding</keyword>
<dbReference type="InterPro" id="IPR032823">
    <property type="entry name" value="BCA_ABC_TP_C"/>
</dbReference>
<dbReference type="Pfam" id="PF00005">
    <property type="entry name" value="ABC_tran"/>
    <property type="match status" value="1"/>
</dbReference>
<dbReference type="STRING" id="1033734.GCA_000285535_02891"/>
<dbReference type="SMART" id="SM00382">
    <property type="entry name" value="AAA"/>
    <property type="match status" value="1"/>
</dbReference>
<keyword evidence="3 5" id="KW-0067">ATP-binding</keyword>
<dbReference type="GO" id="GO:0005304">
    <property type="term" value="F:L-valine transmembrane transporter activity"/>
    <property type="evidence" value="ECO:0007669"/>
    <property type="project" value="TreeGrafter"/>
</dbReference>
<dbReference type="GO" id="GO:0015188">
    <property type="term" value="F:L-isoleucine transmembrane transporter activity"/>
    <property type="evidence" value="ECO:0007669"/>
    <property type="project" value="TreeGrafter"/>
</dbReference>
<dbReference type="PANTHER" id="PTHR45772:SF7">
    <property type="entry name" value="AMINO ACID ABC TRANSPORTER ATP-BINDING PROTEIN"/>
    <property type="match status" value="1"/>
</dbReference>
<dbReference type="GO" id="GO:0016887">
    <property type="term" value="F:ATP hydrolysis activity"/>
    <property type="evidence" value="ECO:0007669"/>
    <property type="project" value="InterPro"/>
</dbReference>